<dbReference type="PANTHER" id="PTHR43539">
    <property type="entry name" value="FLAVIN-BINDING MONOOXYGENASE-LIKE PROTEIN (AFU_ORTHOLOGUE AFUA_4G09220)"/>
    <property type="match status" value="1"/>
</dbReference>
<feature type="compositionally biased region" description="Basic and acidic residues" evidence="2">
    <location>
        <begin position="1"/>
        <end position="19"/>
    </location>
</feature>
<accession>A0A1Q9AHK3</accession>
<comment type="caution">
    <text evidence="4">The sequence shown here is derived from an EMBL/GenBank/DDBJ whole genome shotgun (WGS) entry which is preliminary data.</text>
</comment>
<dbReference type="Proteomes" id="UP000186143">
    <property type="component" value="Unassembled WGS sequence"/>
</dbReference>
<protein>
    <submittedName>
        <fullName evidence="4">Oxidoreductase</fullName>
    </submittedName>
</protein>
<dbReference type="PANTHER" id="PTHR43539:SF91">
    <property type="entry name" value="FAD-DEPENDENT URATE HYDROXYLASE"/>
    <property type="match status" value="1"/>
</dbReference>
<dbReference type="OrthoDB" id="8671611at2"/>
<dbReference type="STRING" id="1672749.BJF92_12895"/>
<proteinExistence type="predicted"/>
<feature type="domain" description="FAD-dependent urate hydroxylase HpyO/Asp monooxygenase CreE-like FAD/NAD(P)-binding" evidence="3">
    <location>
        <begin position="62"/>
        <end position="204"/>
    </location>
</feature>
<evidence type="ECO:0000313" key="4">
    <source>
        <dbReference type="EMBL" id="OLP54714.1"/>
    </source>
</evidence>
<dbReference type="InterPro" id="IPR050982">
    <property type="entry name" value="Auxin_biosynth/cation_transpt"/>
</dbReference>
<name>A0A1Q9AHK3_9HYPH</name>
<dbReference type="InterPro" id="IPR036188">
    <property type="entry name" value="FAD/NAD-bd_sf"/>
</dbReference>
<keyword evidence="1" id="KW-0560">Oxidoreductase</keyword>
<organism evidence="4 5">
    <name type="scientific">Xaviernesmea rhizosphaerae</name>
    <dbReference type="NCBI Taxonomy" id="1672749"/>
    <lineage>
        <taxon>Bacteria</taxon>
        <taxon>Pseudomonadati</taxon>
        <taxon>Pseudomonadota</taxon>
        <taxon>Alphaproteobacteria</taxon>
        <taxon>Hyphomicrobiales</taxon>
        <taxon>Rhizobiaceae</taxon>
        <taxon>Rhizobium/Agrobacterium group</taxon>
        <taxon>Xaviernesmea</taxon>
    </lineage>
</organism>
<feature type="region of interest" description="Disordered" evidence="2">
    <location>
        <begin position="1"/>
        <end position="22"/>
    </location>
</feature>
<sequence>MRASPPDDHPQSRSSDTRPGDAAGLARLAARVQEDLQAIEAGPRAWVPERHDADGQILCDVVIVGAGLSGLSVAFGLRRQGVERVRLIDAAPAGREGPWVTTARMRTLRSPKTLSGPDLGVPSLTYRAWHEAVYGLESWQALDKIDRTDWMAYLRWFRAVLGLTVENDTRLLAIMPEGEHLRLLVERADGPTSISCRKVVLATGLEGAGELNVPWAVRDAVPRACWTHSGEDLAPGCLKGKRVGVLGAAASSFDWAVAALEAGAAGVTVLARAPSLPRTELLDWSNFPGFLNHFADLSDRDRYRFTRRMFAFKTPPTTEMYSRAMASPTCRLVMGAEIRGVAMAGDTVHLDTAAGVFDFDHLLLGTGYRIDVAARPELRDHAAEIATWADRFTPPPGEEDATLLGYPYLGPAFELQEKRPGSLPMLAHIHIFNNMAVPSLGPICNGITGLKSGVPKLVAGLCRSLFVSELDHFYRALDGYEKVHFQPQPTPV</sequence>
<dbReference type="SUPFAM" id="SSF51905">
    <property type="entry name" value="FAD/NAD(P)-binding domain"/>
    <property type="match status" value="1"/>
</dbReference>
<dbReference type="GO" id="GO:0004497">
    <property type="term" value="F:monooxygenase activity"/>
    <property type="evidence" value="ECO:0007669"/>
    <property type="project" value="TreeGrafter"/>
</dbReference>
<dbReference type="RefSeq" id="WP_075635275.1">
    <property type="nucleotide sequence ID" value="NZ_MKIO01000031.1"/>
</dbReference>
<evidence type="ECO:0000256" key="1">
    <source>
        <dbReference type="ARBA" id="ARBA00023002"/>
    </source>
</evidence>
<dbReference type="Pfam" id="PF13454">
    <property type="entry name" value="NAD_binding_9"/>
    <property type="match status" value="1"/>
</dbReference>
<evidence type="ECO:0000256" key="2">
    <source>
        <dbReference type="SAM" id="MobiDB-lite"/>
    </source>
</evidence>
<dbReference type="Gene3D" id="3.50.50.60">
    <property type="entry name" value="FAD/NAD(P)-binding domain"/>
    <property type="match status" value="1"/>
</dbReference>
<evidence type="ECO:0000313" key="5">
    <source>
        <dbReference type="Proteomes" id="UP000186143"/>
    </source>
</evidence>
<dbReference type="InterPro" id="IPR038732">
    <property type="entry name" value="HpyO/CreE_NAD-binding"/>
</dbReference>
<dbReference type="AlphaFoldDB" id="A0A1Q9AHK3"/>
<dbReference type="EMBL" id="MKIO01000031">
    <property type="protein sequence ID" value="OLP54714.1"/>
    <property type="molecule type" value="Genomic_DNA"/>
</dbReference>
<dbReference type="GO" id="GO:0050660">
    <property type="term" value="F:flavin adenine dinucleotide binding"/>
    <property type="evidence" value="ECO:0007669"/>
    <property type="project" value="TreeGrafter"/>
</dbReference>
<dbReference type="PRINTS" id="PR00420">
    <property type="entry name" value="RNGMNOXGNASE"/>
</dbReference>
<reference evidence="4 5" key="1">
    <citation type="submission" date="2016-09" db="EMBL/GenBank/DDBJ databases">
        <title>Rhizobium sp. nov., a novel species isolated from the rice rhizosphere.</title>
        <authorList>
            <person name="Zhao J."/>
            <person name="Zhang X."/>
        </authorList>
    </citation>
    <scope>NUCLEOTIDE SEQUENCE [LARGE SCALE GENOMIC DNA]</scope>
    <source>
        <strain evidence="4 5">MH17</strain>
    </source>
</reference>
<evidence type="ECO:0000259" key="3">
    <source>
        <dbReference type="Pfam" id="PF13454"/>
    </source>
</evidence>
<gene>
    <name evidence="4" type="ORF">BJF92_12895</name>
</gene>